<reference evidence="2" key="1">
    <citation type="submission" date="2015-01" db="EMBL/GenBank/DDBJ databases">
        <title>The Genome Sequence of Cryptococcus gattii MMRL2647.</title>
        <authorList>
            <consortium name="The Broad Institute Genomics Platform"/>
            <person name="Cuomo C."/>
            <person name="Litvintseva A."/>
            <person name="Chen Y."/>
            <person name="Heitman J."/>
            <person name="Sun S."/>
            <person name="Springer D."/>
            <person name="Dromer F."/>
            <person name="Young S."/>
            <person name="Zeng Q."/>
            <person name="Gargeya S."/>
            <person name="Abouelleil A."/>
            <person name="Alvarado L."/>
            <person name="Chapman S.B."/>
            <person name="Gainer-Dewar J."/>
            <person name="Goldberg J."/>
            <person name="Griggs A."/>
            <person name="Gujja S."/>
            <person name="Hansen M."/>
            <person name="Howarth C."/>
            <person name="Imamovic A."/>
            <person name="Larimer J."/>
            <person name="Murphy C."/>
            <person name="Naylor J."/>
            <person name="Pearson M."/>
            <person name="Priest M."/>
            <person name="Roberts A."/>
            <person name="Saif S."/>
            <person name="Shea T."/>
            <person name="Sykes S."/>
            <person name="Wortman J."/>
            <person name="Nusbaum C."/>
            <person name="Birren B."/>
        </authorList>
    </citation>
    <scope>NUCLEOTIDE SEQUENCE [LARGE SCALE GENOMIC DNA]</scope>
    <source>
        <strain evidence="2">IND107</strain>
    </source>
</reference>
<keyword evidence="2" id="KW-1185">Reference proteome</keyword>
<dbReference type="RefSeq" id="XP_066612934.1">
    <property type="nucleotide sequence ID" value="XM_066759447.1"/>
</dbReference>
<accession>A0ABR3BP60</accession>
<comment type="caution">
    <text evidence="1">The sequence shown here is derived from an EMBL/GenBank/DDBJ whole genome shotgun (WGS) entry which is preliminary data.</text>
</comment>
<sequence>MSEQNSRKLIEQFNPCEEPYCLLPSSCGLTPMPIIGQLEVKQGLACPICPYAVAAAGKKFLKKHFVEFHSTFGEDDNIQPILITVQRLFSTTKAPYFPVREVPLPIVPSSWDLFKTKVIDRPAQLFTREPPVRRELTSMLRSTGWANHVEGLNPMELCRLVAPARQDEHLLQALQEQVFTYFEHALIEKSNLPRLLLQHLNAMTRDRATSSPAWRNLDTQSSFHAYVLLFCRLLFFLFRTHTFPFEDYDVVLTDNQLDLIQSALDDLTDGKEISYQIHHLGLSVLLDSPSNNITDKYRFPLVRFLCLVHLRPDGSWMMPQHVTPTFAKLQWTLRAVCCRELCQRWGPDGQSGISADPLRPLVDFLDCIREGTTSAFSEMLAMKAYINAIVMNTPNHPNLRWQDGKFEVVVLNGIQLPLDDIRQVIADLTLRAEMMLDDLLLDQFGLSNLDYGNIRDEMPCEDNRYSFLSDPFNASLVETRYDLMQRILEEDAGEMCCGVMNDDILWDNARIQAYMGLAHDFLVCMAALVHLTYGGPARGEEFVKVKLANDVDGARHLFWDVDCFVIITSYHKGSNLLGWDKVIPRYLPAHVSDILRAYVHLVRPVEIELASVLYPDTCLPRCKAEDGGNYLWWSLGRRWTGQNVSAALQAAFKPLSHELKLSTWRQIQVAISKVFRLDWNTQDGDDQAEDLQAAHSTRTSFMRYAINSEGLGSLDPTAMLQFKQVSQEWQVVMGCLKHPRSSDNPSIPRPLGNVRQSDNSHEVMLELANFQDYLKTFTAGLPPVPQLLDEMREIKDLIKANDHKLQQLQEKVDMDRASVPRNRTSRLSPMSFSLVPTETSLAPSAMVVPPSHSPFSGG</sequence>
<name>A0ABR3BP60_9TREE</name>
<reference evidence="1 2" key="2">
    <citation type="submission" date="2024-01" db="EMBL/GenBank/DDBJ databases">
        <title>Comparative genomics of Cryptococcus and Kwoniella reveals pathogenesis evolution and contrasting modes of karyotype evolution via chromosome fusion or intercentromeric recombination.</title>
        <authorList>
            <person name="Coelho M.A."/>
            <person name="David-Palma M."/>
            <person name="Shea T."/>
            <person name="Bowers K."/>
            <person name="Mcginley-Smith S."/>
            <person name="Mohammad A.W."/>
            <person name="Gnirke A."/>
            <person name="Yurkov A.M."/>
            <person name="Nowrousian M."/>
            <person name="Sun S."/>
            <person name="Cuomo C.A."/>
            <person name="Heitman J."/>
        </authorList>
    </citation>
    <scope>NUCLEOTIDE SEQUENCE [LARGE SCALE GENOMIC DNA]</scope>
    <source>
        <strain evidence="1 2">IND107</strain>
    </source>
</reference>
<evidence type="ECO:0008006" key="3">
    <source>
        <dbReference type="Google" id="ProtNLM"/>
    </source>
</evidence>
<proteinExistence type="predicted"/>
<dbReference type="EMBL" id="ATAM02000008">
    <property type="protein sequence ID" value="KAL0245850.1"/>
    <property type="molecule type" value="Genomic_DNA"/>
</dbReference>
<organism evidence="1 2">
    <name type="scientific">Cryptococcus tetragattii IND107</name>
    <dbReference type="NCBI Taxonomy" id="1296105"/>
    <lineage>
        <taxon>Eukaryota</taxon>
        <taxon>Fungi</taxon>
        <taxon>Dikarya</taxon>
        <taxon>Basidiomycota</taxon>
        <taxon>Agaricomycotina</taxon>
        <taxon>Tremellomycetes</taxon>
        <taxon>Tremellales</taxon>
        <taxon>Cryptococcaceae</taxon>
        <taxon>Cryptococcus</taxon>
        <taxon>Cryptococcus gattii species complex</taxon>
    </lineage>
</organism>
<dbReference type="Proteomes" id="UP000054399">
    <property type="component" value="Unassembled WGS sequence"/>
</dbReference>
<evidence type="ECO:0000313" key="1">
    <source>
        <dbReference type="EMBL" id="KAL0245850.1"/>
    </source>
</evidence>
<evidence type="ECO:0000313" key="2">
    <source>
        <dbReference type="Proteomes" id="UP000054399"/>
    </source>
</evidence>
<gene>
    <name evidence="1" type="ORF">I308_104987</name>
</gene>
<protein>
    <recommendedName>
        <fullName evidence="3">C2H2-type domain-containing protein</fullName>
    </recommendedName>
</protein>
<dbReference type="GeneID" id="91991843"/>